<dbReference type="PANTHER" id="PTHR45663:SF11">
    <property type="entry name" value="GEO12009P1"/>
    <property type="match status" value="1"/>
</dbReference>
<evidence type="ECO:0000256" key="8">
    <source>
        <dbReference type="PIRSR" id="PIRSR000077-1"/>
    </source>
</evidence>
<dbReference type="CDD" id="cd02947">
    <property type="entry name" value="TRX_family"/>
    <property type="match status" value="1"/>
</dbReference>
<dbReference type="RefSeq" id="WP_160334440.1">
    <property type="nucleotide sequence ID" value="NZ_WSRP01000004.1"/>
</dbReference>
<name>A0A6L6YF46_9BURK</name>
<keyword evidence="4 9" id="KW-1015">Disulfide bond</keyword>
<keyword evidence="2" id="KW-0813">Transport</keyword>
<dbReference type="PROSITE" id="PS51352">
    <property type="entry name" value="THIOREDOXIN_2"/>
    <property type="match status" value="1"/>
</dbReference>
<evidence type="ECO:0000256" key="6">
    <source>
        <dbReference type="NCBIfam" id="TIGR01068"/>
    </source>
</evidence>
<comment type="similarity">
    <text evidence="1 7">Belongs to the thioredoxin family.</text>
</comment>
<dbReference type="SUPFAM" id="SSF52833">
    <property type="entry name" value="Thioredoxin-like"/>
    <property type="match status" value="1"/>
</dbReference>
<keyword evidence="12" id="KW-1185">Reference proteome</keyword>
<evidence type="ECO:0000313" key="11">
    <source>
        <dbReference type="EMBL" id="MVX56004.1"/>
    </source>
</evidence>
<protein>
    <recommendedName>
        <fullName evidence="6 7">Thioredoxin</fullName>
    </recommendedName>
</protein>
<dbReference type="Gene3D" id="3.40.30.10">
    <property type="entry name" value="Glutaredoxin"/>
    <property type="match status" value="1"/>
</dbReference>
<dbReference type="PROSITE" id="PS00194">
    <property type="entry name" value="THIOREDOXIN_1"/>
    <property type="match status" value="1"/>
</dbReference>
<dbReference type="Proteomes" id="UP000472580">
    <property type="component" value="Unassembled WGS sequence"/>
</dbReference>
<gene>
    <name evidence="11" type="primary">trxA</name>
    <name evidence="11" type="ORF">E5987_02120</name>
</gene>
<feature type="domain" description="Thioredoxin" evidence="10">
    <location>
        <begin position="1"/>
        <end position="107"/>
    </location>
</feature>
<feature type="active site" description="Nucleophile" evidence="8">
    <location>
        <position position="31"/>
    </location>
</feature>
<dbReference type="InterPro" id="IPR017937">
    <property type="entry name" value="Thioredoxin_CS"/>
</dbReference>
<dbReference type="Pfam" id="PF00085">
    <property type="entry name" value="Thioredoxin"/>
    <property type="match status" value="1"/>
</dbReference>
<dbReference type="InterPro" id="IPR005746">
    <property type="entry name" value="Thioredoxin"/>
</dbReference>
<organism evidence="11 12">
    <name type="scientific">Parasutterella muris</name>
    <dbReference type="NCBI Taxonomy" id="2565572"/>
    <lineage>
        <taxon>Bacteria</taxon>
        <taxon>Pseudomonadati</taxon>
        <taxon>Pseudomonadota</taxon>
        <taxon>Betaproteobacteria</taxon>
        <taxon>Burkholderiales</taxon>
        <taxon>Sutterellaceae</taxon>
        <taxon>Parasutterella</taxon>
    </lineage>
</organism>
<proteinExistence type="inferred from homology"/>
<dbReference type="FunFam" id="3.40.30.10:FF:000001">
    <property type="entry name" value="Thioredoxin"/>
    <property type="match status" value="1"/>
</dbReference>
<dbReference type="PIRSF" id="PIRSF000077">
    <property type="entry name" value="Thioredoxin"/>
    <property type="match status" value="1"/>
</dbReference>
<sequence>MALKNVTDASFVDDVLNQKGVVVVDFWAPWCGPCRMLGPVLEKAAESLPEGVQIVKYNVDESQSVAQQLNVRGVPTLAVYKDGELQAQQAGVMNTAQFAAFLQKFIG</sequence>
<evidence type="ECO:0000256" key="7">
    <source>
        <dbReference type="PIRNR" id="PIRNR000077"/>
    </source>
</evidence>
<comment type="caution">
    <text evidence="11">The sequence shown here is derived from an EMBL/GenBank/DDBJ whole genome shotgun (WGS) entry which is preliminary data.</text>
</comment>
<dbReference type="PRINTS" id="PR00421">
    <property type="entry name" value="THIOREDOXIN"/>
</dbReference>
<dbReference type="InterPro" id="IPR036249">
    <property type="entry name" value="Thioredoxin-like_sf"/>
</dbReference>
<feature type="site" description="Contributes to redox potential value" evidence="8">
    <location>
        <position position="33"/>
    </location>
</feature>
<evidence type="ECO:0000313" key="12">
    <source>
        <dbReference type="Proteomes" id="UP000472580"/>
    </source>
</evidence>
<evidence type="ECO:0000256" key="1">
    <source>
        <dbReference type="ARBA" id="ARBA00008987"/>
    </source>
</evidence>
<feature type="site" description="Deprotonates C-terminal active site Cys" evidence="8">
    <location>
        <position position="25"/>
    </location>
</feature>
<dbReference type="InterPro" id="IPR013766">
    <property type="entry name" value="Thioredoxin_domain"/>
</dbReference>
<evidence type="ECO:0000256" key="2">
    <source>
        <dbReference type="ARBA" id="ARBA00022448"/>
    </source>
</evidence>
<dbReference type="PANTHER" id="PTHR45663">
    <property type="entry name" value="GEO12009P1"/>
    <property type="match status" value="1"/>
</dbReference>
<dbReference type="OrthoDB" id="9790390at2"/>
<evidence type="ECO:0000259" key="10">
    <source>
        <dbReference type="PROSITE" id="PS51352"/>
    </source>
</evidence>
<reference evidence="11 12" key="1">
    <citation type="submission" date="2019-12" db="EMBL/GenBank/DDBJ databases">
        <title>Microbes associate with the intestines of laboratory mice.</title>
        <authorList>
            <person name="Navarre W."/>
            <person name="Wong E."/>
        </authorList>
    </citation>
    <scope>NUCLEOTIDE SEQUENCE [LARGE SCALE GENOMIC DNA]</scope>
    <source>
        <strain evidence="11 12">NM82_D38</strain>
    </source>
</reference>
<dbReference type="GO" id="GO:0015035">
    <property type="term" value="F:protein-disulfide reductase activity"/>
    <property type="evidence" value="ECO:0007669"/>
    <property type="project" value="UniProtKB-UniRule"/>
</dbReference>
<dbReference type="NCBIfam" id="TIGR01068">
    <property type="entry name" value="thioredoxin"/>
    <property type="match status" value="1"/>
</dbReference>
<evidence type="ECO:0000256" key="3">
    <source>
        <dbReference type="ARBA" id="ARBA00022982"/>
    </source>
</evidence>
<feature type="active site" description="Nucleophile" evidence="8">
    <location>
        <position position="34"/>
    </location>
</feature>
<dbReference type="GO" id="GO:0005829">
    <property type="term" value="C:cytosol"/>
    <property type="evidence" value="ECO:0007669"/>
    <property type="project" value="TreeGrafter"/>
</dbReference>
<feature type="disulfide bond" description="Redox-active" evidence="9">
    <location>
        <begin position="31"/>
        <end position="34"/>
    </location>
</feature>
<evidence type="ECO:0000256" key="4">
    <source>
        <dbReference type="ARBA" id="ARBA00023157"/>
    </source>
</evidence>
<evidence type="ECO:0000256" key="9">
    <source>
        <dbReference type="PIRSR" id="PIRSR000077-4"/>
    </source>
</evidence>
<keyword evidence="5 9" id="KW-0676">Redox-active center</keyword>
<dbReference type="EMBL" id="WSRP01000004">
    <property type="protein sequence ID" value="MVX56004.1"/>
    <property type="molecule type" value="Genomic_DNA"/>
</dbReference>
<evidence type="ECO:0000256" key="5">
    <source>
        <dbReference type="ARBA" id="ARBA00023284"/>
    </source>
</evidence>
<dbReference type="GO" id="GO:0045454">
    <property type="term" value="P:cell redox homeostasis"/>
    <property type="evidence" value="ECO:0007669"/>
    <property type="project" value="TreeGrafter"/>
</dbReference>
<keyword evidence="3" id="KW-0249">Electron transport</keyword>
<feature type="site" description="Contributes to redox potential value" evidence="8">
    <location>
        <position position="32"/>
    </location>
</feature>
<dbReference type="AlphaFoldDB" id="A0A6L6YF46"/>
<accession>A0A6L6YF46</accession>